<organism evidence="2 3">
    <name type="scientific">Devosia nanyangense</name>
    <dbReference type="NCBI Taxonomy" id="1228055"/>
    <lineage>
        <taxon>Bacteria</taxon>
        <taxon>Pseudomonadati</taxon>
        <taxon>Pseudomonadota</taxon>
        <taxon>Alphaproteobacteria</taxon>
        <taxon>Hyphomicrobiales</taxon>
        <taxon>Devosiaceae</taxon>
        <taxon>Devosia</taxon>
    </lineage>
</organism>
<sequence>MNRLILALALVPALVTTGAMAQTVSDDVTKALWCGTALTIAFSNAPPDATPEQLAEAKIYIDGGNVLIDQSGQAHLDAGFTAEQLTTIKADLVTEITPIVTGEGDPSTAKFTFEDCVALLPAPAAPADTSSSAQ</sequence>
<name>A0A933P010_9HYPH</name>
<keyword evidence="1" id="KW-0732">Signal</keyword>
<accession>A0A933P010</accession>
<comment type="caution">
    <text evidence="2">The sequence shown here is derived from an EMBL/GenBank/DDBJ whole genome shotgun (WGS) entry which is preliminary data.</text>
</comment>
<gene>
    <name evidence="2" type="ORF">HY834_19450</name>
</gene>
<evidence type="ECO:0000313" key="3">
    <source>
        <dbReference type="Proteomes" id="UP000782610"/>
    </source>
</evidence>
<dbReference type="AlphaFoldDB" id="A0A933P010"/>
<reference evidence="2" key="1">
    <citation type="submission" date="2020-07" db="EMBL/GenBank/DDBJ databases">
        <title>Huge and variable diversity of episymbiotic CPR bacteria and DPANN archaea in groundwater ecosystems.</title>
        <authorList>
            <person name="He C.Y."/>
            <person name="Keren R."/>
            <person name="Whittaker M."/>
            <person name="Farag I.F."/>
            <person name="Doudna J."/>
            <person name="Cate J.H.D."/>
            <person name="Banfield J.F."/>
        </authorList>
    </citation>
    <scope>NUCLEOTIDE SEQUENCE</scope>
    <source>
        <strain evidence="2">NC_groundwater_1586_Pr3_B-0.1um_66_15</strain>
    </source>
</reference>
<dbReference type="Proteomes" id="UP000782610">
    <property type="component" value="Unassembled WGS sequence"/>
</dbReference>
<proteinExistence type="predicted"/>
<evidence type="ECO:0000256" key="1">
    <source>
        <dbReference type="SAM" id="SignalP"/>
    </source>
</evidence>
<feature type="chain" id="PRO_5036770323" evidence="1">
    <location>
        <begin position="22"/>
        <end position="134"/>
    </location>
</feature>
<dbReference type="EMBL" id="JACRAF010000065">
    <property type="protein sequence ID" value="MBI4923915.1"/>
    <property type="molecule type" value="Genomic_DNA"/>
</dbReference>
<feature type="signal peptide" evidence="1">
    <location>
        <begin position="1"/>
        <end position="21"/>
    </location>
</feature>
<evidence type="ECO:0000313" key="2">
    <source>
        <dbReference type="EMBL" id="MBI4923915.1"/>
    </source>
</evidence>
<protein>
    <submittedName>
        <fullName evidence="2">Uncharacterized protein</fullName>
    </submittedName>
</protein>